<keyword evidence="1" id="KW-0378">Hydrolase</keyword>
<reference evidence="1" key="2">
    <citation type="submission" date="2021-04" db="EMBL/GenBank/DDBJ databases">
        <authorList>
            <person name="Gilroy R."/>
        </authorList>
    </citation>
    <scope>NUCLEOTIDE SEQUENCE</scope>
    <source>
        <strain evidence="1">CHK191-13928</strain>
    </source>
</reference>
<gene>
    <name evidence="1" type="ORF">H9735_02240</name>
</gene>
<dbReference type="GO" id="GO:0016791">
    <property type="term" value="F:phosphatase activity"/>
    <property type="evidence" value="ECO:0007669"/>
    <property type="project" value="TreeGrafter"/>
</dbReference>
<proteinExistence type="predicted"/>
<dbReference type="CDD" id="cd07516">
    <property type="entry name" value="HAD_Pase"/>
    <property type="match status" value="1"/>
</dbReference>
<dbReference type="Pfam" id="PF08282">
    <property type="entry name" value="Hydrolase_3"/>
    <property type="match status" value="1"/>
</dbReference>
<reference evidence="1" key="1">
    <citation type="journal article" date="2021" name="PeerJ">
        <title>Extensive microbial diversity within the chicken gut microbiome revealed by metagenomics and culture.</title>
        <authorList>
            <person name="Gilroy R."/>
            <person name="Ravi A."/>
            <person name="Getino M."/>
            <person name="Pursley I."/>
            <person name="Horton D.L."/>
            <person name="Alikhan N.F."/>
            <person name="Baker D."/>
            <person name="Gharbi K."/>
            <person name="Hall N."/>
            <person name="Watson M."/>
            <person name="Adriaenssens E.M."/>
            <person name="Foster-Nyarko E."/>
            <person name="Jarju S."/>
            <person name="Secka A."/>
            <person name="Antonio M."/>
            <person name="Oren A."/>
            <person name="Chaudhuri R.R."/>
            <person name="La Ragione R."/>
            <person name="Hildebrand F."/>
            <person name="Pallen M.J."/>
        </authorList>
    </citation>
    <scope>NUCLEOTIDE SEQUENCE</scope>
    <source>
        <strain evidence="1">CHK191-13928</strain>
    </source>
</reference>
<dbReference type="PANTHER" id="PTHR10000">
    <property type="entry name" value="PHOSPHOSERINE PHOSPHATASE"/>
    <property type="match status" value="1"/>
</dbReference>
<dbReference type="Gene3D" id="3.40.50.1000">
    <property type="entry name" value="HAD superfamily/HAD-like"/>
    <property type="match status" value="1"/>
</dbReference>
<dbReference type="SUPFAM" id="SSF56784">
    <property type="entry name" value="HAD-like"/>
    <property type="match status" value="1"/>
</dbReference>
<accession>A0A9D1WU98</accession>
<dbReference type="Gene3D" id="3.30.1240.10">
    <property type="match status" value="1"/>
</dbReference>
<dbReference type="EMBL" id="DXEM01000006">
    <property type="protein sequence ID" value="HIX66930.1"/>
    <property type="molecule type" value="Genomic_DNA"/>
</dbReference>
<dbReference type="NCBIfam" id="TIGR00099">
    <property type="entry name" value="Cof-subfamily"/>
    <property type="match status" value="1"/>
</dbReference>
<dbReference type="NCBIfam" id="TIGR01484">
    <property type="entry name" value="HAD-SF-IIB"/>
    <property type="match status" value="1"/>
</dbReference>
<evidence type="ECO:0000313" key="2">
    <source>
        <dbReference type="Proteomes" id="UP000886721"/>
    </source>
</evidence>
<dbReference type="InterPro" id="IPR006379">
    <property type="entry name" value="HAD-SF_hydro_IIB"/>
</dbReference>
<organism evidence="1 2">
    <name type="scientific">Candidatus Anaerostipes excrementavium</name>
    <dbReference type="NCBI Taxonomy" id="2838463"/>
    <lineage>
        <taxon>Bacteria</taxon>
        <taxon>Bacillati</taxon>
        <taxon>Bacillota</taxon>
        <taxon>Clostridia</taxon>
        <taxon>Lachnospirales</taxon>
        <taxon>Lachnospiraceae</taxon>
        <taxon>Anaerostipes</taxon>
    </lineage>
</organism>
<dbReference type="SFLD" id="SFLDG01140">
    <property type="entry name" value="C2.B:_Phosphomannomutase_and_P"/>
    <property type="match status" value="1"/>
</dbReference>
<dbReference type="SFLD" id="SFLDS00003">
    <property type="entry name" value="Haloacid_Dehalogenase"/>
    <property type="match status" value="1"/>
</dbReference>
<sequence>MNKKVKLIALDMDGTTFNSKREITEHTKQTIAQAIRQGITVFPATGRPRSFLPQELMDIPGIRYASTSNGASIVDLTQEEPLFEELIDAKLMPAIIQKIRDLPVIIELFYHGACYCDRSTLPTAEKLLEQTPVLRKGQAPEIYEDGIFDRLIFDPFPVEKVHLIFSDLDLRKEIMEFYQNEGILDVTSAFLGNLELTSKTAQKGGALRKLAAHLGAAPEETMAIGDSFNDLDMLRAAGTAVAMGNAEPIVKETADFITKSNDEDGVAYAIEKFAL</sequence>
<dbReference type="GO" id="GO:0000287">
    <property type="term" value="F:magnesium ion binding"/>
    <property type="evidence" value="ECO:0007669"/>
    <property type="project" value="TreeGrafter"/>
</dbReference>
<dbReference type="PANTHER" id="PTHR10000:SF55">
    <property type="entry name" value="5-AMINO-6-(5-PHOSPHO-D-RIBITYLAMINO)URACIL PHOSPHATASE YCSE"/>
    <property type="match status" value="1"/>
</dbReference>
<comment type="caution">
    <text evidence="1">The sequence shown here is derived from an EMBL/GenBank/DDBJ whole genome shotgun (WGS) entry which is preliminary data.</text>
</comment>
<dbReference type="GO" id="GO:0005829">
    <property type="term" value="C:cytosol"/>
    <property type="evidence" value="ECO:0007669"/>
    <property type="project" value="TreeGrafter"/>
</dbReference>
<name>A0A9D1WU98_9FIRM</name>
<dbReference type="Proteomes" id="UP000886721">
    <property type="component" value="Unassembled WGS sequence"/>
</dbReference>
<dbReference type="AlphaFoldDB" id="A0A9D1WU98"/>
<dbReference type="InterPro" id="IPR023214">
    <property type="entry name" value="HAD_sf"/>
</dbReference>
<evidence type="ECO:0000313" key="1">
    <source>
        <dbReference type="EMBL" id="HIX66930.1"/>
    </source>
</evidence>
<dbReference type="InterPro" id="IPR000150">
    <property type="entry name" value="Cof"/>
</dbReference>
<dbReference type="InterPro" id="IPR036412">
    <property type="entry name" value="HAD-like_sf"/>
</dbReference>
<protein>
    <submittedName>
        <fullName evidence="1">Cof-type HAD-IIB family hydrolase</fullName>
    </submittedName>
</protein>